<keyword evidence="2" id="KW-1185">Reference proteome</keyword>
<organism evidence="1 2">
    <name type="scientific">Trametes sanguinea</name>
    <dbReference type="NCBI Taxonomy" id="158606"/>
    <lineage>
        <taxon>Eukaryota</taxon>
        <taxon>Fungi</taxon>
        <taxon>Dikarya</taxon>
        <taxon>Basidiomycota</taxon>
        <taxon>Agaricomycotina</taxon>
        <taxon>Agaricomycetes</taxon>
        <taxon>Polyporales</taxon>
        <taxon>Polyporaceae</taxon>
        <taxon>Trametes</taxon>
    </lineage>
</organism>
<accession>A0ACC1P269</accession>
<evidence type="ECO:0000313" key="2">
    <source>
        <dbReference type="Proteomes" id="UP001144978"/>
    </source>
</evidence>
<evidence type="ECO:0000313" key="1">
    <source>
        <dbReference type="EMBL" id="KAJ2985823.1"/>
    </source>
</evidence>
<gene>
    <name evidence="1" type="ORF">NUW54_g10017</name>
</gene>
<dbReference type="Proteomes" id="UP001144978">
    <property type="component" value="Unassembled WGS sequence"/>
</dbReference>
<sequence>MVLALVFHRSSLDCLTPHRLAIARCCLPSTAMAHGTAPSPNQPQSVPPSGRHIYVVLSKGKDAGIYLDARPSNTALGLHADVLPLVVVTTDWQEALKVDRLNKELIDGVDDPNNLEDFQQRIRQSALVKMIFASGQGRIHALKVAEETGIYYGYDWETYIQPLTKFKGKLHKRTKTFEEALLWMVDKRSVERYTSPTSPAILPPFGSAYPPSPARTPTAALSHPPPPRIFCLLTGSSHRRSRCRASSFSDMVQA</sequence>
<protein>
    <submittedName>
        <fullName evidence="1">Uncharacterized protein</fullName>
    </submittedName>
</protein>
<reference evidence="1" key="1">
    <citation type="submission" date="2022-08" db="EMBL/GenBank/DDBJ databases">
        <title>Genome Sequence of Pycnoporus sanguineus.</title>
        <authorList>
            <person name="Buettner E."/>
        </authorList>
    </citation>
    <scope>NUCLEOTIDE SEQUENCE</scope>
    <source>
        <strain evidence="1">CG-C14</strain>
    </source>
</reference>
<dbReference type="EMBL" id="JANSHE010003505">
    <property type="protein sequence ID" value="KAJ2985823.1"/>
    <property type="molecule type" value="Genomic_DNA"/>
</dbReference>
<name>A0ACC1P269_9APHY</name>
<proteinExistence type="predicted"/>
<comment type="caution">
    <text evidence="1">The sequence shown here is derived from an EMBL/GenBank/DDBJ whole genome shotgun (WGS) entry which is preliminary data.</text>
</comment>